<gene>
    <name evidence="1" type="ORF">SNOG_01180</name>
</gene>
<dbReference type="AlphaFoldDB" id="Q0V484"/>
<dbReference type="RefSeq" id="XP_001791834.1">
    <property type="nucleotide sequence ID" value="XM_001791782.1"/>
</dbReference>
<dbReference type="GeneID" id="5968679"/>
<evidence type="ECO:0000313" key="1">
    <source>
        <dbReference type="EMBL" id="EAT90829.1"/>
    </source>
</evidence>
<dbReference type="EMBL" id="CH445326">
    <property type="protein sequence ID" value="EAT90829.1"/>
    <property type="molecule type" value="Genomic_DNA"/>
</dbReference>
<protein>
    <submittedName>
        <fullName evidence="1">Uncharacterized protein</fullName>
    </submittedName>
</protein>
<dbReference type="KEGG" id="pno:SNOG_01180"/>
<organism evidence="1 2">
    <name type="scientific">Phaeosphaeria nodorum (strain SN15 / ATCC MYA-4574 / FGSC 10173)</name>
    <name type="common">Glume blotch fungus</name>
    <name type="synonym">Parastagonospora nodorum</name>
    <dbReference type="NCBI Taxonomy" id="321614"/>
    <lineage>
        <taxon>Eukaryota</taxon>
        <taxon>Fungi</taxon>
        <taxon>Dikarya</taxon>
        <taxon>Ascomycota</taxon>
        <taxon>Pezizomycotina</taxon>
        <taxon>Dothideomycetes</taxon>
        <taxon>Pleosporomycetidae</taxon>
        <taxon>Pleosporales</taxon>
        <taxon>Pleosporineae</taxon>
        <taxon>Phaeosphaeriaceae</taxon>
        <taxon>Parastagonospora</taxon>
    </lineage>
</organism>
<dbReference type="Proteomes" id="UP000001055">
    <property type="component" value="Unassembled WGS sequence"/>
</dbReference>
<sequence length="48" mass="5227">MPRPLHLLLLRSFQTLHPPSALLPNPRIPQAARLSPKTFGDVSGKVSA</sequence>
<proteinExistence type="predicted"/>
<reference evidence="2" key="1">
    <citation type="journal article" date="2007" name="Plant Cell">
        <title>Dothideomycete-plant interactions illuminated by genome sequencing and EST analysis of the wheat pathogen Stagonospora nodorum.</title>
        <authorList>
            <person name="Hane J.K."/>
            <person name="Lowe R.G."/>
            <person name="Solomon P.S."/>
            <person name="Tan K.C."/>
            <person name="Schoch C.L."/>
            <person name="Spatafora J.W."/>
            <person name="Crous P.W."/>
            <person name="Kodira C."/>
            <person name="Birren B.W."/>
            <person name="Galagan J.E."/>
            <person name="Torriani S.F."/>
            <person name="McDonald B.A."/>
            <person name="Oliver R.P."/>
        </authorList>
    </citation>
    <scope>NUCLEOTIDE SEQUENCE [LARGE SCALE GENOMIC DNA]</scope>
    <source>
        <strain evidence="2">SN15 / ATCC MYA-4574 / FGSC 10173</strain>
    </source>
</reference>
<accession>Q0V484</accession>
<name>Q0V484_PHANO</name>
<dbReference type="InParanoid" id="Q0V484"/>
<evidence type="ECO:0000313" key="2">
    <source>
        <dbReference type="Proteomes" id="UP000001055"/>
    </source>
</evidence>